<evidence type="ECO:0000313" key="10">
    <source>
        <dbReference type="Proteomes" id="UP000050164"/>
    </source>
</evidence>
<evidence type="ECO:0000313" key="4">
    <source>
        <dbReference type="EMBL" id="CKT02276.1"/>
    </source>
</evidence>
<proteinExistence type="predicted"/>
<evidence type="ECO:0000313" key="3">
    <source>
        <dbReference type="EMBL" id="CKS31504.1"/>
    </source>
</evidence>
<reference evidence="6 7" key="1">
    <citation type="submission" date="2015-03" db="EMBL/GenBank/DDBJ databases">
        <authorList>
            <consortium name="Pathogen Informatics"/>
        </authorList>
    </citation>
    <scope>NUCLEOTIDE SEQUENCE [LARGE SCALE GENOMIC DNA]</scope>
    <source>
        <strain evidence="4 8">Bir 172</strain>
        <strain evidence="2 10">Bir 185</strain>
        <strain evidence="3 9">Bir 187</strain>
        <strain evidence="1 7">C09601061</strain>
        <strain evidence="5 6">D00501624</strain>
    </source>
</reference>
<evidence type="ECO:0000313" key="6">
    <source>
        <dbReference type="Proteomes" id="UP000039217"/>
    </source>
</evidence>
<dbReference type="Proteomes" id="UP000049023">
    <property type="component" value="Unassembled WGS sequence"/>
</dbReference>
<evidence type="ECO:0000313" key="2">
    <source>
        <dbReference type="EMBL" id="CKR23386.1"/>
    </source>
</evidence>
<dbReference type="EMBL" id="CNFT01000156">
    <property type="protein sequence ID" value="CKR23386.1"/>
    <property type="molecule type" value="Genomic_DNA"/>
</dbReference>
<dbReference type="Proteomes" id="UP000048948">
    <property type="component" value="Unassembled WGS sequence"/>
</dbReference>
<dbReference type="Proteomes" id="UP000046680">
    <property type="component" value="Unassembled WGS sequence"/>
</dbReference>
<dbReference type="Proteomes" id="UP000050164">
    <property type="component" value="Unassembled WGS sequence"/>
</dbReference>
<organism evidence="5 6">
    <name type="scientific">Mycobacterium tuberculosis</name>
    <dbReference type="NCBI Taxonomy" id="1773"/>
    <lineage>
        <taxon>Bacteria</taxon>
        <taxon>Bacillati</taxon>
        <taxon>Actinomycetota</taxon>
        <taxon>Actinomycetes</taxon>
        <taxon>Mycobacteriales</taxon>
        <taxon>Mycobacteriaceae</taxon>
        <taxon>Mycobacterium</taxon>
        <taxon>Mycobacterium tuberculosis complex</taxon>
    </lineage>
</organism>
<evidence type="ECO:0000313" key="7">
    <source>
        <dbReference type="Proteomes" id="UP000046680"/>
    </source>
</evidence>
<evidence type="ECO:0000313" key="9">
    <source>
        <dbReference type="Proteomes" id="UP000049023"/>
    </source>
</evidence>
<name>A0A655FSB0_MYCTX</name>
<gene>
    <name evidence="1" type="ORF">ERS007657_03470</name>
    <name evidence="5" type="ORF">ERS007661_03405</name>
    <name evidence="4" type="ORF">ERS027646_02849</name>
    <name evidence="2" type="ORF">ERS027659_00969</name>
    <name evidence="3" type="ORF">ERS027661_02899</name>
</gene>
<protein>
    <submittedName>
        <fullName evidence="5">Uncharacterized protein</fullName>
    </submittedName>
</protein>
<evidence type="ECO:0000313" key="8">
    <source>
        <dbReference type="Proteomes" id="UP000048948"/>
    </source>
</evidence>
<dbReference type="EMBL" id="CNGE01000580">
    <property type="protein sequence ID" value="CKT02276.1"/>
    <property type="molecule type" value="Genomic_DNA"/>
</dbReference>
<sequence length="125" mass="13143">MRQKGFGAVDDAPEVDVDDALDVLELRLVDVAVVRDAGVVVDLVHGAEMCDDGVGVGQHRLAFGDVEPVRLHLRAERLSQAHGFGQPVGVDIGKGKLCALLGEVECQRSADARAGPGDDGDLAFE</sequence>
<dbReference type="Proteomes" id="UP000039217">
    <property type="component" value="Unassembled WGS sequence"/>
</dbReference>
<dbReference type="EMBL" id="CQQC01001497">
    <property type="protein sequence ID" value="CNW00103.1"/>
    <property type="molecule type" value="Genomic_DNA"/>
</dbReference>
<dbReference type="EMBL" id="CNFU01000680">
    <property type="protein sequence ID" value="CKS31504.1"/>
    <property type="molecule type" value="Genomic_DNA"/>
</dbReference>
<accession>A0A655FSB0</accession>
<dbReference type="AlphaFoldDB" id="A0A655FSB0"/>
<dbReference type="EMBL" id="CGCX01001686">
    <property type="protein sequence ID" value="CFR99689.1"/>
    <property type="molecule type" value="Genomic_DNA"/>
</dbReference>
<evidence type="ECO:0000313" key="1">
    <source>
        <dbReference type="EMBL" id="CFR99689.1"/>
    </source>
</evidence>
<evidence type="ECO:0000313" key="5">
    <source>
        <dbReference type="EMBL" id="CNW00103.1"/>
    </source>
</evidence>